<evidence type="ECO:0000313" key="2">
    <source>
        <dbReference type="Proteomes" id="UP000078240"/>
    </source>
</evidence>
<evidence type="ECO:0000313" key="1">
    <source>
        <dbReference type="EMBL" id="OAQ79781.1"/>
    </source>
</evidence>
<comment type="caution">
    <text evidence="1">The sequence shown here is derived from an EMBL/GenBank/DDBJ whole genome shotgun (WGS) entry which is preliminary data.</text>
</comment>
<dbReference type="AlphaFoldDB" id="A0A179GR68"/>
<dbReference type="EMBL" id="LSBH01000004">
    <property type="protein sequence ID" value="OAQ79781.1"/>
    <property type="molecule type" value="Genomic_DNA"/>
</dbReference>
<proteinExistence type="predicted"/>
<protein>
    <submittedName>
        <fullName evidence="1">Uncharacterized protein</fullName>
    </submittedName>
</protein>
<organism evidence="1 2">
    <name type="scientific">Purpureocillium lilacinum</name>
    <name type="common">Paecilomyces lilacinus</name>
    <dbReference type="NCBI Taxonomy" id="33203"/>
    <lineage>
        <taxon>Eukaryota</taxon>
        <taxon>Fungi</taxon>
        <taxon>Dikarya</taxon>
        <taxon>Ascomycota</taxon>
        <taxon>Pezizomycotina</taxon>
        <taxon>Sordariomycetes</taxon>
        <taxon>Hypocreomycetidae</taxon>
        <taxon>Hypocreales</taxon>
        <taxon>Ophiocordycipitaceae</taxon>
        <taxon>Purpureocillium</taxon>
    </lineage>
</organism>
<gene>
    <name evidence="1" type="ORF">VFPBJ_05366</name>
</gene>
<dbReference type="Proteomes" id="UP000078240">
    <property type="component" value="Unassembled WGS sequence"/>
</dbReference>
<accession>A0A179GR68</accession>
<name>A0A179GR68_PURLI</name>
<sequence length="131" mass="14205">MNGFIPHLRSASKDPPAPRRRLSKLFALPHRALPRTAPFGDTYSTYHPSISGGPSPLGTTLRFHPWGLSRARACSLPQCTPHRVRATGSKSLGSSSFTNYSANEARRCGYCSHIKPAVPLPNAEVTALRPS</sequence>
<reference evidence="1 2" key="1">
    <citation type="submission" date="2016-01" db="EMBL/GenBank/DDBJ databases">
        <title>Biosynthesis of antibiotic leucinostatins and their inhibition on Phytophthora in bio-control Purpureocillium lilacinum.</title>
        <authorList>
            <person name="Wang G."/>
            <person name="Liu Z."/>
            <person name="Lin R."/>
            <person name="Li E."/>
            <person name="Mao Z."/>
            <person name="Ling J."/>
            <person name="Yin W."/>
            <person name="Xie B."/>
        </authorList>
    </citation>
    <scope>NUCLEOTIDE SEQUENCE [LARGE SCALE GENOMIC DNA]</scope>
    <source>
        <strain evidence="1">PLBJ-1</strain>
    </source>
</reference>